<reference evidence="18 19" key="1">
    <citation type="submission" date="2024-02" db="EMBL/GenBank/DDBJ databases">
        <authorList>
            <person name="Daric V."/>
            <person name="Darras S."/>
        </authorList>
    </citation>
    <scope>NUCLEOTIDE SEQUENCE [LARGE SCALE GENOMIC DNA]</scope>
</reference>
<evidence type="ECO:0000256" key="4">
    <source>
        <dbReference type="ARBA" id="ARBA00022723"/>
    </source>
</evidence>
<keyword evidence="6" id="KW-0156">Chromatin regulator</keyword>
<feature type="repeat" description="TPR" evidence="14">
    <location>
        <begin position="290"/>
        <end position="323"/>
    </location>
</feature>
<dbReference type="PROSITE" id="PS51184">
    <property type="entry name" value="JMJC"/>
    <property type="match status" value="1"/>
</dbReference>
<dbReference type="Pfam" id="PF13181">
    <property type="entry name" value="TPR_8"/>
    <property type="match status" value="1"/>
</dbReference>
<evidence type="ECO:0000256" key="2">
    <source>
        <dbReference type="ARBA" id="ARBA00004123"/>
    </source>
</evidence>
<comment type="caution">
    <text evidence="18">The sequence shown here is derived from an EMBL/GenBank/DDBJ whole genome shotgun (WGS) entry which is preliminary data.</text>
</comment>
<keyword evidence="5" id="KW-0862">Zinc</keyword>
<dbReference type="InterPro" id="IPR011990">
    <property type="entry name" value="TPR-like_helical_dom_sf"/>
</dbReference>
<dbReference type="SUPFAM" id="SSF48452">
    <property type="entry name" value="TPR-like"/>
    <property type="match status" value="1"/>
</dbReference>
<dbReference type="InterPro" id="IPR048562">
    <property type="entry name" value="KDM6A_B-like_C-hel"/>
</dbReference>
<dbReference type="InterPro" id="IPR051630">
    <property type="entry name" value="Corepressor-Demethylase"/>
</dbReference>
<feature type="compositionally biased region" description="Polar residues" evidence="16">
    <location>
        <begin position="440"/>
        <end position="455"/>
    </location>
</feature>
<feature type="region of interest" description="Disordered" evidence="16">
    <location>
        <begin position="437"/>
        <end position="457"/>
    </location>
</feature>
<dbReference type="EMBL" id="CAWYQH010000174">
    <property type="protein sequence ID" value="CAK8697779.1"/>
    <property type="molecule type" value="Genomic_DNA"/>
</dbReference>
<evidence type="ECO:0000256" key="14">
    <source>
        <dbReference type="PROSITE-ProRule" id="PRU00339"/>
    </source>
</evidence>
<evidence type="ECO:0000256" key="16">
    <source>
        <dbReference type="SAM" id="MobiDB-lite"/>
    </source>
</evidence>
<dbReference type="InterPro" id="IPR048560">
    <property type="entry name" value="KDM6A_B-like_GATAL"/>
</dbReference>
<dbReference type="EC" id="1.14.11.68" evidence="12"/>
<evidence type="ECO:0000256" key="7">
    <source>
        <dbReference type="ARBA" id="ARBA00022964"/>
    </source>
</evidence>
<feature type="repeat" description="TPR" evidence="14">
    <location>
        <begin position="63"/>
        <end position="96"/>
    </location>
</feature>
<evidence type="ECO:0000313" key="19">
    <source>
        <dbReference type="Proteomes" id="UP001642483"/>
    </source>
</evidence>
<evidence type="ECO:0000256" key="15">
    <source>
        <dbReference type="SAM" id="Coils"/>
    </source>
</evidence>
<comment type="subcellular location">
    <subcellularLocation>
        <location evidence="2">Nucleus</location>
    </subcellularLocation>
</comment>
<dbReference type="Pfam" id="PF21322">
    <property type="entry name" value="KDM6_C-hel"/>
    <property type="match status" value="1"/>
</dbReference>
<dbReference type="InterPro" id="IPR019734">
    <property type="entry name" value="TPR_rpt"/>
</dbReference>
<evidence type="ECO:0000256" key="3">
    <source>
        <dbReference type="ARBA" id="ARBA00022553"/>
    </source>
</evidence>
<dbReference type="Proteomes" id="UP001642483">
    <property type="component" value="Unassembled WGS sequence"/>
</dbReference>
<keyword evidence="8" id="KW-0560">Oxidoreductase</keyword>
<keyword evidence="3" id="KW-0597">Phosphoprotein</keyword>
<dbReference type="Gene3D" id="1.20.58.1370">
    <property type="match status" value="1"/>
</dbReference>
<comment type="catalytic activity">
    <reaction evidence="13">
        <text>N(6),N(6),N(6)-trimethyl-L-lysyl(27)-[histone H3] + 2 2-oxoglutarate + 2 O2 = N(6)-methyl-L-lysyl(27)-[histone H3] + 2 formaldehyde + 2 succinate + 2 CO2</text>
        <dbReference type="Rhea" id="RHEA:60224"/>
        <dbReference type="Rhea" id="RHEA-COMP:15535"/>
        <dbReference type="Rhea" id="RHEA-COMP:15544"/>
        <dbReference type="ChEBI" id="CHEBI:15379"/>
        <dbReference type="ChEBI" id="CHEBI:16526"/>
        <dbReference type="ChEBI" id="CHEBI:16810"/>
        <dbReference type="ChEBI" id="CHEBI:16842"/>
        <dbReference type="ChEBI" id="CHEBI:30031"/>
        <dbReference type="ChEBI" id="CHEBI:61929"/>
        <dbReference type="ChEBI" id="CHEBI:61961"/>
        <dbReference type="EC" id="1.14.11.68"/>
    </reaction>
</comment>
<evidence type="ECO:0000256" key="13">
    <source>
        <dbReference type="ARBA" id="ARBA00048695"/>
    </source>
</evidence>
<dbReference type="PANTHER" id="PTHR14017">
    <property type="entry name" value="LYSINE-SPECIFIC DEMETHYLASE"/>
    <property type="match status" value="1"/>
</dbReference>
<dbReference type="SMART" id="SM00558">
    <property type="entry name" value="JmjC"/>
    <property type="match status" value="1"/>
</dbReference>
<keyword evidence="10" id="KW-0539">Nucleus</keyword>
<name>A0ABP0H1A8_CLALP</name>
<evidence type="ECO:0000256" key="10">
    <source>
        <dbReference type="ARBA" id="ARBA00023242"/>
    </source>
</evidence>
<keyword evidence="9" id="KW-0408">Iron</keyword>
<evidence type="ECO:0000313" key="18">
    <source>
        <dbReference type="EMBL" id="CAK8697779.1"/>
    </source>
</evidence>
<evidence type="ECO:0000256" key="11">
    <source>
        <dbReference type="ARBA" id="ARBA00034483"/>
    </source>
</evidence>
<dbReference type="Pfam" id="PF02373">
    <property type="entry name" value="JmjC"/>
    <property type="match status" value="1"/>
</dbReference>
<accession>A0ABP0H1A8</accession>
<dbReference type="PROSITE" id="PS50005">
    <property type="entry name" value="TPR"/>
    <property type="match status" value="2"/>
</dbReference>
<evidence type="ECO:0000256" key="12">
    <source>
        <dbReference type="ARBA" id="ARBA00034525"/>
    </source>
</evidence>
<evidence type="ECO:0000259" key="17">
    <source>
        <dbReference type="PROSITE" id="PS51184"/>
    </source>
</evidence>
<dbReference type="Gene3D" id="2.10.110.20">
    <property type="match status" value="1"/>
</dbReference>
<organism evidence="18 19">
    <name type="scientific">Clavelina lepadiformis</name>
    <name type="common">Light-bulb sea squirt</name>
    <name type="synonym">Ascidia lepadiformis</name>
    <dbReference type="NCBI Taxonomy" id="159417"/>
    <lineage>
        <taxon>Eukaryota</taxon>
        <taxon>Metazoa</taxon>
        <taxon>Chordata</taxon>
        <taxon>Tunicata</taxon>
        <taxon>Ascidiacea</taxon>
        <taxon>Aplousobranchia</taxon>
        <taxon>Clavelinidae</taxon>
        <taxon>Clavelina</taxon>
    </lineage>
</organism>
<keyword evidence="7" id="KW-0223">Dioxygenase</keyword>
<evidence type="ECO:0000256" key="9">
    <source>
        <dbReference type="ARBA" id="ARBA00023004"/>
    </source>
</evidence>
<gene>
    <name evidence="18" type="ORF">CVLEPA_LOCUS31283</name>
</gene>
<keyword evidence="14" id="KW-0802">TPR repeat</keyword>
<dbReference type="Gene3D" id="2.60.120.650">
    <property type="entry name" value="Cupin"/>
    <property type="match status" value="1"/>
</dbReference>
<comment type="similarity">
    <text evidence="11">Belongs to the UTX family.</text>
</comment>
<dbReference type="PANTHER" id="PTHR14017:SF1">
    <property type="entry name" value="LD02225P"/>
    <property type="match status" value="1"/>
</dbReference>
<feature type="region of interest" description="Disordered" evidence="16">
    <location>
        <begin position="976"/>
        <end position="1001"/>
    </location>
</feature>
<feature type="domain" description="JmjC" evidence="17">
    <location>
        <begin position="1027"/>
        <end position="1192"/>
    </location>
</feature>
<evidence type="ECO:0000256" key="8">
    <source>
        <dbReference type="ARBA" id="ARBA00023002"/>
    </source>
</evidence>
<evidence type="ECO:0000256" key="1">
    <source>
        <dbReference type="ARBA" id="ARBA00001954"/>
    </source>
</evidence>
<dbReference type="Pfam" id="PF21326">
    <property type="entry name" value="KDM6_GATAL"/>
    <property type="match status" value="1"/>
</dbReference>
<sequence length="1329" mass="151325">MSFGDCKESHRSNHCTTHLEIETFDSCMYGRLFGNENEQKRMLLKKGVGYYEKLTRKATKCDPVLYCKLGHFHLLLEDYHKALSAYNRYFVLEKDHWKDSPFLYGLGIVYYHFSAYAWSVKLFQQLLYYDPGFSKANEVHCRLGLIFKLTGNHQSAIKHFRQSLSDHRYCSVNKSEILFHLGHLLEIQLQYFEAKKEYEQILTLPATQVKPYVQANTLRQLGWMYHTVEDFGDISLRSATALQFLQRSIEIDPNNGQTWYFLGRYYSSMGKVHDAFVSYRQSIDKSEASADTWCSIGVLYQEQNQPMDALQAYICAVQLDRSHEAAWRDLAVLYEACQQPKDALVCYMNAQHCLNIKHEHTRIEELSRRINSLQEHVDNCGSDYTEGRILPCIEDAWTLPIPAELTQRQSAFKCPPIQQKGQLGSLTDVFTRTNTKKDSSNVVDHSATNSSTPLSEDNLYHEPVAEETLQAIKPKRRKLTKTQEAWQPPSWYLSAPQIQVLQNLRLNRSLLTNHQLVDLERLEHNFSVMSHHQKCISQAQKYDPVYSSESVLSIPDTLPLATPSSELPGNTVSSIPILNGSFGSPQENEQNFFDKTCTPNNVSPLSTKTNTLIGLNNTNHCKTEHLKPLLVTHDAALKEASSPSSTVTSLFNGAAVSPKQATPTTSTTPVIKQSICNGKGPPFLYKRNKGMMVSQDQVLQNAHDEDRYNIAIDTPQDTPSSDGGQVSCISAQQANNIFHGKMSPFSNHNSLENVLSPPATLSSVDHEQVFCRNDSLERHCSFTGVDLDPYEKESYLLSQIESRALPHLLRPIGISENVPARDVITTCRRLTCNGTSKHFFLDKCPPPSKPKRRVGMISKEELCPPAPTIYLENKKEAMSKALADFCTNPKNPVTVIRGLAAALKLDLGLFSTKTLVESNPDCTVEVRTQLQQPSEENWDPTGTKKVWLCESSRSYTSIAKYAQYQASTFQESLQEEEMRRQTQTSNAGLDGKAKSEANELIQPNVSKRKGFKTIKFGTNIDLSNEKKWHSQLQELSKLPWLFRLVSAGNMLSHVGHKILGMNTIQLYMKVPGSRTPGHQENNNYSAININIGPGDCEWFAVPEEFWGEINSLCERHNINYLSGSWWPVLEDLYHANIPVYRFIQKPGDMVWLNAGTVHWVQAVGWCNNIAWNVGLVSAYQYQMAVERYEWNKLCGYKSIVPLLQLTWNMAQHVRVTDSKLFSMMKNCMMRSLWQCQHMLDNLKRSNIEVIWHGKGDNEPSHYCETCEVELFNLLFVRRCENLQTHPVHCANCARKFSTTLENFVILNQYQTDELMGIYDQFSLAKKNKT</sequence>
<comment type="cofactor">
    <cofactor evidence="1">
        <name>Fe(2+)</name>
        <dbReference type="ChEBI" id="CHEBI:29033"/>
    </cofactor>
</comment>
<evidence type="ECO:0000256" key="5">
    <source>
        <dbReference type="ARBA" id="ARBA00022833"/>
    </source>
</evidence>
<proteinExistence type="inferred from homology"/>
<dbReference type="InterPro" id="IPR003347">
    <property type="entry name" value="JmjC_dom"/>
</dbReference>
<keyword evidence="15" id="KW-0175">Coiled coil</keyword>
<evidence type="ECO:0000256" key="6">
    <source>
        <dbReference type="ARBA" id="ARBA00022853"/>
    </source>
</evidence>
<dbReference type="InterPro" id="IPR046941">
    <property type="entry name" value="KDM6_GATAL_sf"/>
</dbReference>
<keyword evidence="4" id="KW-0479">Metal-binding</keyword>
<dbReference type="SUPFAM" id="SSF51197">
    <property type="entry name" value="Clavaminate synthase-like"/>
    <property type="match status" value="1"/>
</dbReference>
<dbReference type="SMART" id="SM00028">
    <property type="entry name" value="TPR"/>
    <property type="match status" value="8"/>
</dbReference>
<dbReference type="Gene3D" id="1.25.40.10">
    <property type="entry name" value="Tetratricopeptide repeat domain"/>
    <property type="match status" value="2"/>
</dbReference>
<protein>
    <recommendedName>
        <fullName evidence="12">[histone H3]-trimethyl-L-lysine(27) demethylase</fullName>
        <ecNumber evidence="12">1.14.11.68</ecNumber>
    </recommendedName>
</protein>
<keyword evidence="19" id="KW-1185">Reference proteome</keyword>
<feature type="coiled-coil region" evidence="15">
    <location>
        <begin position="356"/>
        <end position="383"/>
    </location>
</feature>